<dbReference type="InterPro" id="IPR043502">
    <property type="entry name" value="DNA/RNA_pol_sf"/>
</dbReference>
<dbReference type="PROSITE" id="PS50878">
    <property type="entry name" value="RT_POL"/>
    <property type="match status" value="1"/>
</dbReference>
<organism evidence="3 4">
    <name type="scientific">Petrolisthes cinctipes</name>
    <name type="common">Flat porcelain crab</name>
    <dbReference type="NCBI Taxonomy" id="88211"/>
    <lineage>
        <taxon>Eukaryota</taxon>
        <taxon>Metazoa</taxon>
        <taxon>Ecdysozoa</taxon>
        <taxon>Arthropoda</taxon>
        <taxon>Crustacea</taxon>
        <taxon>Multicrustacea</taxon>
        <taxon>Malacostraca</taxon>
        <taxon>Eumalacostraca</taxon>
        <taxon>Eucarida</taxon>
        <taxon>Decapoda</taxon>
        <taxon>Pleocyemata</taxon>
        <taxon>Anomura</taxon>
        <taxon>Galatheoidea</taxon>
        <taxon>Porcellanidae</taxon>
        <taxon>Petrolisthes</taxon>
    </lineage>
</organism>
<evidence type="ECO:0000256" key="1">
    <source>
        <dbReference type="SAM" id="Coils"/>
    </source>
</evidence>
<dbReference type="SUPFAM" id="SSF56219">
    <property type="entry name" value="DNase I-like"/>
    <property type="match status" value="1"/>
</dbReference>
<dbReference type="Proteomes" id="UP001286313">
    <property type="component" value="Unassembled WGS sequence"/>
</dbReference>
<dbReference type="AlphaFoldDB" id="A0AAE1GBA4"/>
<dbReference type="InterPro" id="IPR043128">
    <property type="entry name" value="Rev_trsase/Diguanyl_cyclase"/>
</dbReference>
<dbReference type="Gene3D" id="3.60.10.10">
    <property type="entry name" value="Endonuclease/exonuclease/phosphatase"/>
    <property type="match status" value="1"/>
</dbReference>
<sequence>MSTSQRIPIHARAYPECDAQRPRLTSATVQGLPRCERTRPKKRASEGLRVATMNVGTMTGRGREVVELMKVRRVNILCVQETRWKGNKAKELGEGYKLYYSGATADGRNGVGIIVSEKTKQYVTEVKREGDRLMVLRLTYGDCPINVVSAYAPQAGLPDEVKEEFWMEVERVMEGLAIEERVIVGADLNGHIGTSNEGVERIHGGFGFGQANAEGGRVLDLAVSFDLAIANTFFCKREEHYITYKSGGSKAQIDFMMYRRSNLAEIKNCKVIPGDHVAPQHRLVVMDINVRNPREGNKRYEKKIRWAGLGDPDKRQEFKTKVLNRLTTTEERVQDWWENNSNILRNVAREVLGETSGKPRTEREEWWWKEEIQRVLKEKKESKKLWEQTRLQADKIEYKRKKKAAKKAVAVARAEAASSLYEELETVEGQKKIYRIAKYRNKATKDISHVKQMKDGNGTVLRDEEGVRERWKDYFEDLLNEEYPREQHENGAPNQGLTIGVARAEVESALKKMKSNKATGPDEIPVEAWRVLGGEGVDLLWDLVTKIEEQEQIPDEWRESVLVPIYKEKGDVQECQNYRGIKLLSHTMKIWERIVDKRVRGEAEVSEEQFGFMPGRGTTNAIFILRQMAEKYREKRRDLHMVFIDLEKAYDRIPREELWRCLREKMVPEKYVRLIKEMYRDAKTRVRSGVGTTEGFEVKVGLHQGSALSPFLFNTVFDELTKGVRQGVPWSMMYADDVVLCGETSEEVERGLEEWRVALESRGMRISRTKTEYMRCAHQDRDQEQRVEVRLDGEVIKSVDGFKYLGSTITSDSSEEREVTRRIQAGWRNWRDVSGVLCDKRMPVKLKGKVFKTVVRPAMMYGMEATPIKRVNEKRMDVAEMKMLRWMSGVTRRDRISNTRIRGTVKVAEVSKKAQEARLRWYGHVLRRDEESVERRVMDMEVQGSRGRGRPKTR</sequence>
<comment type="caution">
    <text evidence="3">The sequence shown here is derived from an EMBL/GenBank/DDBJ whole genome shotgun (WGS) entry which is preliminary data.</text>
</comment>
<evidence type="ECO:0000313" key="3">
    <source>
        <dbReference type="EMBL" id="KAK3889918.1"/>
    </source>
</evidence>
<dbReference type="PANTHER" id="PTHR47027">
    <property type="entry name" value="REVERSE TRANSCRIPTASE DOMAIN-CONTAINING PROTEIN"/>
    <property type="match status" value="1"/>
</dbReference>
<feature type="domain" description="Reverse transcriptase" evidence="2">
    <location>
        <begin position="546"/>
        <end position="809"/>
    </location>
</feature>
<dbReference type="Gene3D" id="3.30.70.270">
    <property type="match status" value="1"/>
</dbReference>
<dbReference type="PANTHER" id="PTHR47027:SF28">
    <property type="entry name" value="ENDONUCLEASE-REVERSE TRANSCRIPTASE"/>
    <property type="match status" value="1"/>
</dbReference>
<dbReference type="CDD" id="cd09076">
    <property type="entry name" value="L1-EN"/>
    <property type="match status" value="1"/>
</dbReference>
<gene>
    <name evidence="3" type="ORF">Pcinc_006072</name>
</gene>
<dbReference type="SUPFAM" id="SSF56672">
    <property type="entry name" value="DNA/RNA polymerases"/>
    <property type="match status" value="1"/>
</dbReference>
<evidence type="ECO:0000259" key="2">
    <source>
        <dbReference type="PROSITE" id="PS50878"/>
    </source>
</evidence>
<accession>A0AAE1GBA4</accession>
<proteinExistence type="predicted"/>
<protein>
    <recommendedName>
        <fullName evidence="2">Reverse transcriptase domain-containing protein</fullName>
    </recommendedName>
</protein>
<dbReference type="Pfam" id="PF00078">
    <property type="entry name" value="RVT_1"/>
    <property type="match status" value="1"/>
</dbReference>
<evidence type="ECO:0000313" key="4">
    <source>
        <dbReference type="Proteomes" id="UP001286313"/>
    </source>
</evidence>
<dbReference type="GO" id="GO:0003824">
    <property type="term" value="F:catalytic activity"/>
    <property type="evidence" value="ECO:0007669"/>
    <property type="project" value="InterPro"/>
</dbReference>
<feature type="coiled-coil region" evidence="1">
    <location>
        <begin position="369"/>
        <end position="415"/>
    </location>
</feature>
<dbReference type="InterPro" id="IPR000477">
    <property type="entry name" value="RT_dom"/>
</dbReference>
<dbReference type="GO" id="GO:0071897">
    <property type="term" value="P:DNA biosynthetic process"/>
    <property type="evidence" value="ECO:0007669"/>
    <property type="project" value="UniProtKB-ARBA"/>
</dbReference>
<reference evidence="3" key="1">
    <citation type="submission" date="2023-10" db="EMBL/GenBank/DDBJ databases">
        <title>Genome assemblies of two species of porcelain crab, Petrolisthes cinctipes and Petrolisthes manimaculis (Anomura: Porcellanidae).</title>
        <authorList>
            <person name="Angst P."/>
        </authorList>
    </citation>
    <scope>NUCLEOTIDE SEQUENCE</scope>
    <source>
        <strain evidence="3">PB745_01</strain>
        <tissue evidence="3">Gill</tissue>
    </source>
</reference>
<dbReference type="InterPro" id="IPR036691">
    <property type="entry name" value="Endo/exonu/phosph_ase_sf"/>
</dbReference>
<dbReference type="CDD" id="cd01650">
    <property type="entry name" value="RT_nLTR_like"/>
    <property type="match status" value="1"/>
</dbReference>
<name>A0AAE1GBA4_PETCI</name>
<keyword evidence="4" id="KW-1185">Reference proteome</keyword>
<dbReference type="EMBL" id="JAWQEG010000453">
    <property type="protein sequence ID" value="KAK3889918.1"/>
    <property type="molecule type" value="Genomic_DNA"/>
</dbReference>
<keyword evidence="1" id="KW-0175">Coiled coil</keyword>